<evidence type="ECO:0000256" key="1">
    <source>
        <dbReference type="SAM" id="Phobius"/>
    </source>
</evidence>
<evidence type="ECO:0000313" key="2">
    <source>
        <dbReference type="EMBL" id="AGX89011.1"/>
    </source>
</evidence>
<organism evidence="2 3">
    <name type="scientific">Mycoplasma parvum str. Indiana</name>
    <dbReference type="NCBI Taxonomy" id="1403316"/>
    <lineage>
        <taxon>Bacteria</taxon>
        <taxon>Bacillati</taxon>
        <taxon>Mycoplasmatota</taxon>
        <taxon>Mollicutes</taxon>
        <taxon>Mycoplasmataceae</taxon>
        <taxon>Mycoplasma</taxon>
    </lineage>
</organism>
<evidence type="ECO:0000313" key="3">
    <source>
        <dbReference type="Proteomes" id="UP000017119"/>
    </source>
</evidence>
<keyword evidence="1" id="KW-0812">Transmembrane</keyword>
<reference evidence="2 3" key="1">
    <citation type="journal article" date="2013" name="Genome Announc.">
        <title>Genome Sequence of Mycoplasma parvum (Formerly Eperythrozoon parvum), a Diminutive Hemoplasma of the Pig.</title>
        <authorList>
            <person name="do Nascimento N.C."/>
            <person name="Dos Santos A.P."/>
            <person name="Chu Y."/>
            <person name="Guimaraes A.M."/>
            <person name="Pagliaro A."/>
            <person name="Messick J.B."/>
        </authorList>
    </citation>
    <scope>NUCLEOTIDE SEQUENCE [LARGE SCALE GENOMIC DNA]</scope>
    <source>
        <strain evidence="2 3">Indiana</strain>
    </source>
</reference>
<keyword evidence="3" id="KW-1185">Reference proteome</keyword>
<dbReference type="EMBL" id="CP006771">
    <property type="protein sequence ID" value="AGX89011.1"/>
    <property type="molecule type" value="Genomic_DNA"/>
</dbReference>
<dbReference type="Proteomes" id="UP000017119">
    <property type="component" value="Chromosome"/>
</dbReference>
<keyword evidence="1" id="KW-1133">Transmembrane helix</keyword>
<sequence>MISLSIYVSVAIIYDFLLSNNGVASGKFPATITAIFTAGAQVFFTCKNFEILNRLFRLSLLKSNYSFWAMERISYKDKTKSSFDFKAKLCFSQWLNLFALTFFVFLGSVFEAKNWSSEYYFNKWFGVAGILVIPAVRLFTTFIYVPNWTYKLFFRI</sequence>
<dbReference type="KEGG" id="mpv:PRV_01245"/>
<proteinExistence type="predicted"/>
<gene>
    <name evidence="2" type="ORF">PRV_01245</name>
</gene>
<feature type="transmembrane region" description="Helical" evidence="1">
    <location>
        <begin position="124"/>
        <end position="145"/>
    </location>
</feature>
<dbReference type="STRING" id="1403316.PRV_01245"/>
<protein>
    <submittedName>
        <fullName evidence="2">Uncharacterized protein</fullName>
    </submittedName>
</protein>
<accession>U5NBS0</accession>
<name>U5NBS0_9MOLU</name>
<dbReference type="PATRIC" id="fig|1403316.3.peg.221"/>
<dbReference type="AlphaFoldDB" id="U5NBS0"/>
<dbReference type="RefSeq" id="WP_022769460.1">
    <property type="nucleotide sequence ID" value="NC_022575.1"/>
</dbReference>
<feature type="transmembrane region" description="Helical" evidence="1">
    <location>
        <begin position="94"/>
        <end position="112"/>
    </location>
</feature>
<keyword evidence="1" id="KW-0472">Membrane</keyword>
<dbReference type="HOGENOM" id="CLU_1569007_0_0_14"/>